<proteinExistence type="inferred from homology"/>
<dbReference type="PIRSF" id="PIRSF006102">
    <property type="entry name" value="NQR_DE"/>
    <property type="match status" value="1"/>
</dbReference>
<evidence type="ECO:0000256" key="1">
    <source>
        <dbReference type="ARBA" id="ARBA00004127"/>
    </source>
</evidence>
<evidence type="ECO:0000256" key="5">
    <source>
        <dbReference type="ARBA" id="ARBA00022692"/>
    </source>
</evidence>
<comment type="similarity">
    <text evidence="14">Belongs to the NqrDE/RnfAE family.</text>
</comment>
<feature type="transmembrane region" description="Helical" evidence="14">
    <location>
        <begin position="79"/>
        <end position="100"/>
    </location>
</feature>
<evidence type="ECO:0000256" key="3">
    <source>
        <dbReference type="ARBA" id="ARBA00022475"/>
    </source>
</evidence>
<evidence type="ECO:0000313" key="16">
    <source>
        <dbReference type="Proteomes" id="UP000054172"/>
    </source>
</evidence>
<dbReference type="GO" id="GO:0016655">
    <property type="term" value="F:oxidoreductase activity, acting on NAD(P)H, quinone or similar compound as acceptor"/>
    <property type="evidence" value="ECO:0007669"/>
    <property type="project" value="UniProtKB-UniRule"/>
</dbReference>
<keyword evidence="2 14" id="KW-0813">Transport</keyword>
<keyword evidence="12 14" id="KW-0472">Membrane</keyword>
<dbReference type="GO" id="GO:0005886">
    <property type="term" value="C:plasma membrane"/>
    <property type="evidence" value="ECO:0007669"/>
    <property type="project" value="UniProtKB-SubCell"/>
</dbReference>
<name>A0A0Q4B895_9BACT</name>
<keyword evidence="9 14" id="KW-0915">Sodium</keyword>
<dbReference type="GO" id="GO:0022904">
    <property type="term" value="P:respiratory electron transport chain"/>
    <property type="evidence" value="ECO:0007669"/>
    <property type="project" value="InterPro"/>
</dbReference>
<feature type="transmembrane region" description="Helical" evidence="14">
    <location>
        <begin position="146"/>
        <end position="167"/>
    </location>
</feature>
<comment type="function">
    <text evidence="14">NQR complex catalyzes the reduction of ubiquinone-1 to ubiquinol by two successive reactions, coupled with the transport of Na(+) ions from the cytoplasm to the periplasm. NqrA to NqrE are probably involved in the second step, the conversion of ubisemiquinone to ubiquinol.</text>
</comment>
<evidence type="ECO:0000256" key="4">
    <source>
        <dbReference type="ARBA" id="ARBA00022519"/>
    </source>
</evidence>
<comment type="catalytic activity">
    <reaction evidence="14">
        <text>a ubiquinone + n Na(+)(in) + NADH + H(+) = a ubiquinol + n Na(+)(out) + NAD(+)</text>
        <dbReference type="Rhea" id="RHEA:47748"/>
        <dbReference type="Rhea" id="RHEA-COMP:9565"/>
        <dbReference type="Rhea" id="RHEA-COMP:9566"/>
        <dbReference type="ChEBI" id="CHEBI:15378"/>
        <dbReference type="ChEBI" id="CHEBI:16389"/>
        <dbReference type="ChEBI" id="CHEBI:17976"/>
        <dbReference type="ChEBI" id="CHEBI:29101"/>
        <dbReference type="ChEBI" id="CHEBI:57540"/>
        <dbReference type="ChEBI" id="CHEBI:57945"/>
        <dbReference type="EC" id="7.2.1.1"/>
    </reaction>
</comment>
<dbReference type="GO" id="GO:0009276">
    <property type="term" value="C:Gram-negative-bacterium-type cell wall"/>
    <property type="evidence" value="ECO:0007669"/>
    <property type="project" value="InterPro"/>
</dbReference>
<dbReference type="Pfam" id="PF02508">
    <property type="entry name" value="Rnf-Nqr"/>
    <property type="match status" value="1"/>
</dbReference>
<evidence type="ECO:0000256" key="7">
    <source>
        <dbReference type="ARBA" id="ARBA00022989"/>
    </source>
</evidence>
<keyword evidence="3 14" id="KW-1003">Cell membrane</keyword>
<dbReference type="InterPro" id="IPR010967">
    <property type="entry name" value="NqrE"/>
</dbReference>
<keyword evidence="6 14" id="KW-1278">Translocase</keyword>
<evidence type="ECO:0000256" key="2">
    <source>
        <dbReference type="ARBA" id="ARBA00022448"/>
    </source>
</evidence>
<keyword evidence="5 14" id="KW-0812">Transmembrane</keyword>
<evidence type="ECO:0000256" key="12">
    <source>
        <dbReference type="ARBA" id="ARBA00023136"/>
    </source>
</evidence>
<accession>A0A0Q4B895</accession>
<evidence type="ECO:0000256" key="11">
    <source>
        <dbReference type="ARBA" id="ARBA00023075"/>
    </source>
</evidence>
<reference evidence="15" key="1">
    <citation type="submission" date="2015-08" db="EMBL/GenBank/DDBJ databases">
        <title>Candidatus Bacteriodes Periocalifornicus.</title>
        <authorList>
            <person name="McLean J.S."/>
            <person name="Kelley S."/>
        </authorList>
    </citation>
    <scope>NUCLEOTIDE SEQUENCE [LARGE SCALE GENOMIC DNA]</scope>
    <source>
        <strain evidence="15">12B</strain>
    </source>
</reference>
<evidence type="ECO:0000256" key="6">
    <source>
        <dbReference type="ARBA" id="ARBA00022967"/>
    </source>
</evidence>
<dbReference type="GO" id="GO:0012505">
    <property type="term" value="C:endomembrane system"/>
    <property type="evidence" value="ECO:0007669"/>
    <property type="project" value="UniProtKB-SubCell"/>
</dbReference>
<dbReference type="HAMAP" id="MF_00429">
    <property type="entry name" value="NqrE"/>
    <property type="match status" value="1"/>
</dbReference>
<evidence type="ECO:0000256" key="10">
    <source>
        <dbReference type="ARBA" id="ARBA00023065"/>
    </source>
</evidence>
<keyword evidence="16" id="KW-1185">Reference proteome</keyword>
<dbReference type="NCBIfam" id="TIGR01940">
    <property type="entry name" value="nqrE"/>
    <property type="match status" value="1"/>
</dbReference>
<comment type="subunit">
    <text evidence="14">Composed of six subunits; NqrA, NqrB, NqrC, NqrD, NqrE and NqrF.</text>
</comment>
<dbReference type="InterPro" id="IPR003667">
    <property type="entry name" value="NqrDE/RnfAE"/>
</dbReference>
<dbReference type="AlphaFoldDB" id="A0A0Q4B895"/>
<evidence type="ECO:0000256" key="14">
    <source>
        <dbReference type="HAMAP-Rule" id="MF_00429"/>
    </source>
</evidence>
<dbReference type="PANTHER" id="PTHR30335:SF1">
    <property type="entry name" value="NA(+)-TRANSLOCATING NADH-QUINONE REDUCTASE SUBUNIT E"/>
    <property type="match status" value="1"/>
</dbReference>
<comment type="subcellular location">
    <subcellularLocation>
        <location evidence="14">Cell membrane</location>
        <topology evidence="14">Multi-pass membrane protein</topology>
    </subcellularLocation>
    <subcellularLocation>
        <location evidence="1">Endomembrane system</location>
        <topology evidence="1">Multi-pass membrane protein</topology>
    </subcellularLocation>
</comment>
<sequence length="205" mass="22451">MENLLSIFIRSIFVDNMIFAFFLGMCSYLAVSKTVKTSAGLGVAVIFVLLITVPVNYLLDKYVLSAGALSWLDPRLADMNLSFLSFIMFIAVIASITQLVEMIVERFSPSLYNTLGIFLPLIAVNCAILGGSLFMQERHYDTLAEATVFGVGSGIGWFLAIVMLAAIREKLKYSNVPAPLRGIGITFILTGLMGIAFMTFMGVKF</sequence>
<keyword evidence="10 14" id="KW-0406">Ion transport</keyword>
<dbReference type="EMBL" id="LIIK01000020">
    <property type="protein sequence ID" value="KQM08839.1"/>
    <property type="molecule type" value="Genomic_DNA"/>
</dbReference>
<protein>
    <recommendedName>
        <fullName evidence="14">Na(+)-translocating NADH-quinone reductase subunit E</fullName>
        <shortName evidence="14">Na(+)-NQR subunit E</shortName>
        <shortName evidence="14">Na(+)-translocating NQR subunit E</shortName>
        <ecNumber evidence="14">7.2.1.1</ecNumber>
    </recommendedName>
    <alternativeName>
        <fullName evidence="14">NQR complex subunit E</fullName>
    </alternativeName>
    <alternativeName>
        <fullName evidence="14">NQR-1 subunit E</fullName>
    </alternativeName>
</protein>
<keyword evidence="7 14" id="KW-1133">Transmembrane helix</keyword>
<feature type="transmembrane region" description="Helical" evidence="14">
    <location>
        <begin position="38"/>
        <end position="59"/>
    </location>
</feature>
<evidence type="ECO:0000313" key="15">
    <source>
        <dbReference type="EMBL" id="KQM08839.1"/>
    </source>
</evidence>
<organism evidence="15 16">
    <name type="scientific">Candidatus [Bacteroides] periocalifornicus</name>
    <dbReference type="NCBI Taxonomy" id="1702214"/>
    <lineage>
        <taxon>Bacteria</taxon>
        <taxon>Pseudomonadati</taxon>
        <taxon>Bacteroidota</taxon>
    </lineage>
</organism>
<keyword evidence="13 14" id="KW-0739">Sodium transport</keyword>
<dbReference type="PANTHER" id="PTHR30335">
    <property type="entry name" value="INTEGRAL MEMBRANE PROTEIN OF SOXR-REDUCING COMPLEX"/>
    <property type="match status" value="1"/>
</dbReference>
<gene>
    <name evidence="14" type="primary">nqrE</name>
    <name evidence="15" type="ORF">AL399_05165</name>
</gene>
<dbReference type="STRING" id="1702214.AL399_05165"/>
<feature type="transmembrane region" description="Helical" evidence="14">
    <location>
        <begin position="112"/>
        <end position="134"/>
    </location>
</feature>
<keyword evidence="4" id="KW-0997">Cell inner membrane</keyword>
<feature type="transmembrane region" description="Helical" evidence="14">
    <location>
        <begin position="12"/>
        <end position="31"/>
    </location>
</feature>
<comment type="caution">
    <text evidence="15">The sequence shown here is derived from an EMBL/GenBank/DDBJ whole genome shotgun (WGS) entry which is preliminary data.</text>
</comment>
<evidence type="ECO:0000256" key="9">
    <source>
        <dbReference type="ARBA" id="ARBA00023053"/>
    </source>
</evidence>
<keyword evidence="11 14" id="KW-0830">Ubiquinone</keyword>
<dbReference type="InterPro" id="IPR050133">
    <property type="entry name" value="NqrDE/RnfAE_oxidrdctase"/>
</dbReference>
<dbReference type="PATRIC" id="fig|1702214.3.peg.2053"/>
<dbReference type="GO" id="GO:0006814">
    <property type="term" value="P:sodium ion transport"/>
    <property type="evidence" value="ECO:0007669"/>
    <property type="project" value="UniProtKB-UniRule"/>
</dbReference>
<evidence type="ECO:0000256" key="13">
    <source>
        <dbReference type="ARBA" id="ARBA00023201"/>
    </source>
</evidence>
<keyword evidence="8 14" id="KW-0520">NAD</keyword>
<evidence type="ECO:0000256" key="8">
    <source>
        <dbReference type="ARBA" id="ARBA00023027"/>
    </source>
</evidence>
<dbReference type="EC" id="7.2.1.1" evidence="14"/>
<dbReference type="Proteomes" id="UP000054172">
    <property type="component" value="Unassembled WGS sequence"/>
</dbReference>
<feature type="transmembrane region" description="Helical" evidence="14">
    <location>
        <begin position="179"/>
        <end position="203"/>
    </location>
</feature>